<organism evidence="1 2">
    <name type="scientific">Daphnia magna</name>
    <dbReference type="NCBI Taxonomy" id="35525"/>
    <lineage>
        <taxon>Eukaryota</taxon>
        <taxon>Metazoa</taxon>
        <taxon>Ecdysozoa</taxon>
        <taxon>Arthropoda</taxon>
        <taxon>Crustacea</taxon>
        <taxon>Branchiopoda</taxon>
        <taxon>Diplostraca</taxon>
        <taxon>Cladocera</taxon>
        <taxon>Anomopoda</taxon>
        <taxon>Daphniidae</taxon>
        <taxon>Daphnia</taxon>
    </lineage>
</organism>
<feature type="non-terminal residue" evidence="1">
    <location>
        <position position="1"/>
    </location>
</feature>
<name>A0A162CZD4_9CRUS</name>
<gene>
    <name evidence="1" type="ORF">APZ42_009089</name>
</gene>
<dbReference type="EMBL" id="LRGB01024644">
    <property type="protein sequence ID" value="KZR96524.1"/>
    <property type="molecule type" value="Genomic_DNA"/>
</dbReference>
<comment type="caution">
    <text evidence="1">The sequence shown here is derived from an EMBL/GenBank/DDBJ whole genome shotgun (WGS) entry which is preliminary data.</text>
</comment>
<protein>
    <submittedName>
        <fullName evidence="1">Uncharacterized protein</fullName>
    </submittedName>
</protein>
<sequence>KYEKKLKIFLSPNSSGVLEKCNRQLTWLKPLKKRRKSVKSKKS</sequence>
<evidence type="ECO:0000313" key="1">
    <source>
        <dbReference type="EMBL" id="KZR96524.1"/>
    </source>
</evidence>
<dbReference type="AlphaFoldDB" id="A0A162CZD4"/>
<keyword evidence="2" id="KW-1185">Reference proteome</keyword>
<evidence type="ECO:0000313" key="2">
    <source>
        <dbReference type="Proteomes" id="UP000076858"/>
    </source>
</evidence>
<dbReference type="Proteomes" id="UP000076858">
    <property type="component" value="Unassembled WGS sequence"/>
</dbReference>
<accession>A0A162CZD4</accession>
<proteinExistence type="predicted"/>
<reference evidence="1 2" key="1">
    <citation type="submission" date="2016-03" db="EMBL/GenBank/DDBJ databases">
        <title>EvidentialGene: Evidence-directed Construction of Genes on Genomes.</title>
        <authorList>
            <person name="Gilbert D.G."/>
            <person name="Choi J.-H."/>
            <person name="Mockaitis K."/>
            <person name="Colbourne J."/>
            <person name="Pfrender M."/>
        </authorList>
    </citation>
    <scope>NUCLEOTIDE SEQUENCE [LARGE SCALE GENOMIC DNA]</scope>
    <source>
        <strain evidence="1 2">Xinb3</strain>
        <tissue evidence="1">Complete organism</tissue>
    </source>
</reference>